<feature type="repeat" description="PPR" evidence="6">
    <location>
        <begin position="632"/>
        <end position="666"/>
    </location>
</feature>
<gene>
    <name evidence="9" type="ORF">OsI_21088</name>
</gene>
<dbReference type="GO" id="GO:0009507">
    <property type="term" value="C:chloroplast"/>
    <property type="evidence" value="ECO:0007669"/>
    <property type="project" value="UniProtKB-SubCell"/>
</dbReference>
<feature type="repeat" description="PPR" evidence="6">
    <location>
        <begin position="161"/>
        <end position="195"/>
    </location>
</feature>
<dbReference type="PANTHER" id="PTHR47926:SF440">
    <property type="entry name" value="REPEAT-CONTAINING PROTEIN, PUTATIVE-RELATED"/>
    <property type="match status" value="1"/>
</dbReference>
<dbReference type="GO" id="GO:0008270">
    <property type="term" value="F:zinc ion binding"/>
    <property type="evidence" value="ECO:0007669"/>
    <property type="project" value="InterPro"/>
</dbReference>
<evidence type="ECO:0000256" key="3">
    <source>
        <dbReference type="ARBA" id="ARBA00022640"/>
    </source>
</evidence>
<evidence type="ECO:0000313" key="10">
    <source>
        <dbReference type="Proteomes" id="UP000007015"/>
    </source>
</evidence>
<dbReference type="PANTHER" id="PTHR47926">
    <property type="entry name" value="PENTATRICOPEPTIDE REPEAT-CONTAINING PROTEIN"/>
    <property type="match status" value="1"/>
</dbReference>
<dbReference type="FunFam" id="1.25.40.10:FF:000776">
    <property type="entry name" value="Pentatricopeptide repeat-containing protein At3g13880"/>
    <property type="match status" value="1"/>
</dbReference>
<dbReference type="InterPro" id="IPR011990">
    <property type="entry name" value="TPR-like_helical_dom_sf"/>
</dbReference>
<dbReference type="InterPro" id="IPR002885">
    <property type="entry name" value="PPR_rpt"/>
</dbReference>
<feature type="region of interest" description="Disordered" evidence="7">
    <location>
        <begin position="1"/>
        <end position="62"/>
    </location>
</feature>
<feature type="repeat" description="PPR" evidence="6">
    <location>
        <begin position="262"/>
        <end position="296"/>
    </location>
</feature>
<dbReference type="Pfam" id="PF20431">
    <property type="entry name" value="E_motif"/>
    <property type="match status" value="1"/>
</dbReference>
<dbReference type="AlphaFoldDB" id="B8AX86"/>
<evidence type="ECO:0000256" key="4">
    <source>
        <dbReference type="ARBA" id="ARBA00022737"/>
    </source>
</evidence>
<dbReference type="InterPro" id="IPR046960">
    <property type="entry name" value="PPR_At4g14850-like_plant"/>
</dbReference>
<feature type="repeat" description="PPR" evidence="6">
    <location>
        <begin position="433"/>
        <end position="467"/>
    </location>
</feature>
<sequence length="1068" mass="118043">MPPPPARTHPNPPLLHLLASHRAPQPLPLTPAHGHLPARKRPRGVGSAAAPPPPRAAASAEATYSDRSAALRALCSHGQLAQALWLLESSPEPPDEGAYVALFRLCEWRRAVDAGMRACARADAEHPSFGLRLGNAMLSMLVRFGEIWHAWRVFAKMPERDVFSWNVMVGGYGKVGFLEEALDLYYRMLWAGMRPDVYTFPCVLRTCGGIPDWRMGREVHAHVLRFGFGDEVDVLNALVTMYAKCGDIVAARKVFDGMAMTDCISWNAMIAGHFENHECEAGLELFLTMLENEVQPNLMTITSVTVASGMLSEVGFAKEMHGFAVKRGFAIDVAFCNSLIQMYTSLGRMGDAGKIFSRMETKDAMSWTAMISGYEKNGFPDKALEVYALMELHNVNPDDVTIASALAACACLGRLDVGIKLHELAQNKGFIRYVVVANALLEMYAKSKHIDKAIEVFKFMAEKDVVSWSSMIAGFCFNHRSFDALYYFRYMLGHVKPNSVTFIAALSACAATGALRSGKEIHAYVLRCGIGSEGYVPNALLDLYVKCGQTSYAWAQFSVHSEKDVVSWNIMLSGFVAHGLGDIALSLFNQMMYTSLGRMGACSALAACACLGRLDVGIKLHELAQNKGFIRYVVVANALLEMYAKSKHIDKAIEVFKFMAEKDVVSWSSMIAGFCFNHRSFDALYYFRYMLGHVKPNSVTFIAALSACAATGALRSGKEIHAYVLRCGIGSEGYVPNALLDLYVKCGQTSYAWAQFSVHSEKDVVSWNIMLSGFVAHGLGDIALSLFNQMVEMGEHPDEVTFVLMCACSRAGMVIQGWELFHRRTEKFSIVPNLKHYACMVDLLSRVGKLTEAYNLINRMPIKPDAAVWGALLNGCRIHRHVELGELAAKVILELEPNDVAYHVLLCDLYTDAGKWAQVARVRKTMREKGLEQDNGCSWVEVKGVTHAFLTDDESHPQIKEINVVLHGIYERMKACGFAPVESLEDKEVSEDDILCGHSERLAVAFGLINTTPGTTISVTKNRYTCQSCHVIFKAISEIVRREITVRDTKQLHCFKDGDCSCGDIGYG</sequence>
<dbReference type="Pfam" id="PF01535">
    <property type="entry name" value="PPR"/>
    <property type="match status" value="9"/>
</dbReference>
<dbReference type="Proteomes" id="UP000007015">
    <property type="component" value="Chromosome 5"/>
</dbReference>
<evidence type="ECO:0000259" key="8">
    <source>
        <dbReference type="Pfam" id="PF14432"/>
    </source>
</evidence>
<keyword evidence="2" id="KW-0150">Chloroplast</keyword>
<dbReference type="GO" id="GO:0003723">
    <property type="term" value="F:RNA binding"/>
    <property type="evidence" value="ECO:0007669"/>
    <property type="project" value="InterPro"/>
</dbReference>
<dbReference type="Gramene" id="BGIOSGA020411-TA">
    <property type="protein sequence ID" value="BGIOSGA020411-PA"/>
    <property type="gene ID" value="BGIOSGA020411"/>
</dbReference>
<dbReference type="STRING" id="39946.B8AX86"/>
<protein>
    <recommendedName>
        <fullName evidence="8">DYW domain-containing protein</fullName>
    </recommendedName>
</protein>
<evidence type="ECO:0000313" key="9">
    <source>
        <dbReference type="EMBL" id="EEC79740.1"/>
    </source>
</evidence>
<dbReference type="OMA" id="INNRCFE"/>
<keyword evidence="4" id="KW-0677">Repeat</keyword>
<accession>B8AX86</accession>
<dbReference type="FunFam" id="1.25.40.10:FF:000073">
    <property type="entry name" value="Pentatricopeptide repeat-containing protein chloroplastic"/>
    <property type="match status" value="1"/>
</dbReference>
<evidence type="ECO:0000256" key="1">
    <source>
        <dbReference type="ARBA" id="ARBA00004229"/>
    </source>
</evidence>
<dbReference type="Pfam" id="PF14432">
    <property type="entry name" value="DYW_deaminase"/>
    <property type="match status" value="1"/>
</dbReference>
<dbReference type="InterPro" id="IPR046848">
    <property type="entry name" value="E_motif"/>
</dbReference>
<feature type="compositionally biased region" description="Pro residues" evidence="7">
    <location>
        <begin position="1"/>
        <end position="13"/>
    </location>
</feature>
<evidence type="ECO:0000256" key="2">
    <source>
        <dbReference type="ARBA" id="ARBA00022528"/>
    </source>
</evidence>
<keyword evidence="3" id="KW-0934">Plastid</keyword>
<dbReference type="GO" id="GO:0009451">
    <property type="term" value="P:RNA modification"/>
    <property type="evidence" value="ECO:0007669"/>
    <property type="project" value="InterPro"/>
</dbReference>
<dbReference type="FunFam" id="1.25.40.10:FF:000395">
    <property type="entry name" value="Pentatricopeptide repeat-containing protein chloroplastic"/>
    <property type="match status" value="2"/>
</dbReference>
<evidence type="ECO:0000256" key="7">
    <source>
        <dbReference type="SAM" id="MobiDB-lite"/>
    </source>
</evidence>
<keyword evidence="10" id="KW-1185">Reference proteome</keyword>
<dbReference type="PROSITE" id="PS51375">
    <property type="entry name" value="PPR"/>
    <property type="match status" value="7"/>
</dbReference>
<feature type="repeat" description="PPR" evidence="6">
    <location>
        <begin position="363"/>
        <end position="397"/>
    </location>
</feature>
<dbReference type="Pfam" id="PF13041">
    <property type="entry name" value="PPR_2"/>
    <property type="match status" value="3"/>
</dbReference>
<dbReference type="FunFam" id="1.25.40.10:FF:000851">
    <property type="entry name" value="Pentatricopeptide repeat-containing protein103"/>
    <property type="match status" value="1"/>
</dbReference>
<proteinExistence type="predicted"/>
<feature type="domain" description="DYW" evidence="8">
    <location>
        <begin position="986"/>
        <end position="1064"/>
    </location>
</feature>
<keyword evidence="5" id="KW-0809">Transit peptide</keyword>
<dbReference type="HOGENOM" id="CLU_002706_15_0_1"/>
<feature type="repeat" description="PPR" evidence="6">
    <location>
        <begin position="564"/>
        <end position="598"/>
    </location>
</feature>
<dbReference type="InterPro" id="IPR032867">
    <property type="entry name" value="DYW_dom"/>
</dbReference>
<comment type="subcellular location">
    <subcellularLocation>
        <location evidence="1">Plastid</location>
        <location evidence="1">Chloroplast</location>
    </subcellularLocation>
</comment>
<dbReference type="Gene3D" id="1.25.40.10">
    <property type="entry name" value="Tetratricopeptide repeat domain"/>
    <property type="match status" value="8"/>
</dbReference>
<reference evidence="9 10" key="1">
    <citation type="journal article" date="2005" name="PLoS Biol.">
        <title>The genomes of Oryza sativa: a history of duplications.</title>
        <authorList>
            <person name="Yu J."/>
            <person name="Wang J."/>
            <person name="Lin W."/>
            <person name="Li S."/>
            <person name="Li H."/>
            <person name="Zhou J."/>
            <person name="Ni P."/>
            <person name="Dong W."/>
            <person name="Hu S."/>
            <person name="Zeng C."/>
            <person name="Zhang J."/>
            <person name="Zhang Y."/>
            <person name="Li R."/>
            <person name="Xu Z."/>
            <person name="Li S."/>
            <person name="Li X."/>
            <person name="Zheng H."/>
            <person name="Cong L."/>
            <person name="Lin L."/>
            <person name="Yin J."/>
            <person name="Geng J."/>
            <person name="Li G."/>
            <person name="Shi J."/>
            <person name="Liu J."/>
            <person name="Lv H."/>
            <person name="Li J."/>
            <person name="Wang J."/>
            <person name="Deng Y."/>
            <person name="Ran L."/>
            <person name="Shi X."/>
            <person name="Wang X."/>
            <person name="Wu Q."/>
            <person name="Li C."/>
            <person name="Ren X."/>
            <person name="Wang J."/>
            <person name="Wang X."/>
            <person name="Li D."/>
            <person name="Liu D."/>
            <person name="Zhang X."/>
            <person name="Ji Z."/>
            <person name="Zhao W."/>
            <person name="Sun Y."/>
            <person name="Zhang Z."/>
            <person name="Bao J."/>
            <person name="Han Y."/>
            <person name="Dong L."/>
            <person name="Ji J."/>
            <person name="Chen P."/>
            <person name="Wu S."/>
            <person name="Liu J."/>
            <person name="Xiao Y."/>
            <person name="Bu D."/>
            <person name="Tan J."/>
            <person name="Yang L."/>
            <person name="Ye C."/>
            <person name="Zhang J."/>
            <person name="Xu J."/>
            <person name="Zhou Y."/>
            <person name="Yu Y."/>
            <person name="Zhang B."/>
            <person name="Zhuang S."/>
            <person name="Wei H."/>
            <person name="Liu B."/>
            <person name="Lei M."/>
            <person name="Yu H."/>
            <person name="Li Y."/>
            <person name="Xu H."/>
            <person name="Wei S."/>
            <person name="He X."/>
            <person name="Fang L."/>
            <person name="Zhang Z."/>
            <person name="Zhang Y."/>
            <person name="Huang X."/>
            <person name="Su Z."/>
            <person name="Tong W."/>
            <person name="Li J."/>
            <person name="Tong Z."/>
            <person name="Li S."/>
            <person name="Ye J."/>
            <person name="Wang L."/>
            <person name="Fang L."/>
            <person name="Lei T."/>
            <person name="Chen C."/>
            <person name="Chen H."/>
            <person name="Xu Z."/>
            <person name="Li H."/>
            <person name="Huang H."/>
            <person name="Zhang F."/>
            <person name="Xu H."/>
            <person name="Li N."/>
            <person name="Zhao C."/>
            <person name="Li S."/>
            <person name="Dong L."/>
            <person name="Huang Y."/>
            <person name="Li L."/>
            <person name="Xi Y."/>
            <person name="Qi Q."/>
            <person name="Li W."/>
            <person name="Zhang B."/>
            <person name="Hu W."/>
            <person name="Zhang Y."/>
            <person name="Tian X."/>
            <person name="Jiao Y."/>
            <person name="Liang X."/>
            <person name="Jin J."/>
            <person name="Gao L."/>
            <person name="Zheng W."/>
            <person name="Hao B."/>
            <person name="Liu S."/>
            <person name="Wang W."/>
            <person name="Yuan L."/>
            <person name="Cao M."/>
            <person name="McDermott J."/>
            <person name="Samudrala R."/>
            <person name="Wang J."/>
            <person name="Wong G.K."/>
            <person name="Yang H."/>
        </authorList>
    </citation>
    <scope>NUCLEOTIDE SEQUENCE [LARGE SCALE GENOMIC DNA]</scope>
    <source>
        <strain evidence="10">cv. 93-11</strain>
    </source>
</reference>
<feature type="repeat" description="PPR" evidence="6">
    <location>
        <begin position="763"/>
        <end position="797"/>
    </location>
</feature>
<organism evidence="9 10">
    <name type="scientific">Oryza sativa subsp. indica</name>
    <name type="common">Rice</name>
    <dbReference type="NCBI Taxonomy" id="39946"/>
    <lineage>
        <taxon>Eukaryota</taxon>
        <taxon>Viridiplantae</taxon>
        <taxon>Streptophyta</taxon>
        <taxon>Embryophyta</taxon>
        <taxon>Tracheophyta</taxon>
        <taxon>Spermatophyta</taxon>
        <taxon>Magnoliopsida</taxon>
        <taxon>Liliopsida</taxon>
        <taxon>Poales</taxon>
        <taxon>Poaceae</taxon>
        <taxon>BOP clade</taxon>
        <taxon>Oryzoideae</taxon>
        <taxon>Oryzeae</taxon>
        <taxon>Oryzinae</taxon>
        <taxon>Oryza</taxon>
        <taxon>Oryza sativa</taxon>
    </lineage>
</organism>
<dbReference type="NCBIfam" id="TIGR00756">
    <property type="entry name" value="PPR"/>
    <property type="match status" value="7"/>
</dbReference>
<evidence type="ECO:0000256" key="6">
    <source>
        <dbReference type="PROSITE-ProRule" id="PRU00708"/>
    </source>
</evidence>
<name>B8AX86_ORYSI</name>
<dbReference type="EMBL" id="CM000130">
    <property type="protein sequence ID" value="EEC79740.1"/>
    <property type="molecule type" value="Genomic_DNA"/>
</dbReference>
<evidence type="ECO:0000256" key="5">
    <source>
        <dbReference type="ARBA" id="ARBA00022946"/>
    </source>
</evidence>